<dbReference type="SUPFAM" id="SSF53218">
    <property type="entry name" value="Molybdenum cofactor biosynthesis proteins"/>
    <property type="match status" value="1"/>
</dbReference>
<dbReference type="STRING" id="888060.HMPREF9081_2532"/>
<evidence type="ECO:0000313" key="11">
    <source>
        <dbReference type="EMBL" id="EGK56919.1"/>
    </source>
</evidence>
<comment type="similarity">
    <text evidence="3 9">Belongs to the MoeA family.</text>
</comment>
<sequence>MPKILYKDSYRNVRRGTMQDIELEQAVEILLAHASPVTETEDVPLLDAVGRVAAEDIKAGFDNPPFDRSPLDGYTFAAASTCMAKAESPVTLRVVAEECAGDFFAGTVGAGECVRIMTGGAIPQGCDCVVRQEDVREDGDAIRVPFTSKPYENYCYAGEDIKKGTVILRQGQIIRAAQIAVLASEGHATVRVHRRVRVAVASTGDELLQPGEPLRPGKIYNSNLYLLAGRLKELGAEVTVVGSVPDDVERAAEVIASYADKVDVFLTSGGVSVGKKDIMHGVVPALGAERLFWRVCMKPGAPAIAYTRGRLLGIALSGNPFAAFATFELMAKPALLRIAGQTDVLPARRRAVLADAFPKECLGRRFLRARMEADGRVSLPDQHESGSLFSAAGCDAFVDVPAGTKPLAAGTEVEVVIL</sequence>
<dbReference type="Gene3D" id="2.40.340.10">
    <property type="entry name" value="MoeA, C-terminal, domain IV"/>
    <property type="match status" value="1"/>
</dbReference>
<dbReference type="NCBIfam" id="NF045515">
    <property type="entry name" value="Glp_gephyrin"/>
    <property type="match status" value="1"/>
</dbReference>
<dbReference type="InterPro" id="IPR036688">
    <property type="entry name" value="MoeA_C_domain_IV_sf"/>
</dbReference>
<keyword evidence="12" id="KW-1185">Reference proteome</keyword>
<dbReference type="Gene3D" id="3.40.980.10">
    <property type="entry name" value="MoaB/Mog-like domain"/>
    <property type="match status" value="1"/>
</dbReference>
<dbReference type="SMART" id="SM00852">
    <property type="entry name" value="MoCF_biosynth"/>
    <property type="match status" value="1"/>
</dbReference>
<reference evidence="11 12" key="1">
    <citation type="submission" date="2011-04" db="EMBL/GenBank/DDBJ databases">
        <authorList>
            <person name="Muzny D."/>
            <person name="Qin X."/>
            <person name="Deng J."/>
            <person name="Jiang H."/>
            <person name="Liu Y."/>
            <person name="Qu J."/>
            <person name="Song X.-Z."/>
            <person name="Zhang L."/>
            <person name="Thornton R."/>
            <person name="Coyle M."/>
            <person name="Francisco L."/>
            <person name="Jackson L."/>
            <person name="Javaid M."/>
            <person name="Korchina V."/>
            <person name="Kovar C."/>
            <person name="Mata R."/>
            <person name="Mathew T."/>
            <person name="Ngo R."/>
            <person name="Nguyen L."/>
            <person name="Nguyen N."/>
            <person name="Okwuonu G."/>
            <person name="Ongeri F."/>
            <person name="Pham C."/>
            <person name="Simmons D."/>
            <person name="Wilczek-Boney K."/>
            <person name="Hale W."/>
            <person name="Jakkamsetti A."/>
            <person name="Pham P."/>
            <person name="Ruth R."/>
            <person name="San Lucas F."/>
            <person name="Warren J."/>
            <person name="Zhang J."/>
            <person name="Zhao Z."/>
            <person name="Zhou C."/>
            <person name="Zhu D."/>
            <person name="Lee S."/>
            <person name="Bess C."/>
            <person name="Blankenburg K."/>
            <person name="Forbes L."/>
            <person name="Fu Q."/>
            <person name="Gubbala S."/>
            <person name="Hirani K."/>
            <person name="Jayaseelan J.C."/>
            <person name="Lara F."/>
            <person name="Munidasa M."/>
            <person name="Palculict T."/>
            <person name="Patil S."/>
            <person name="Pu L.-L."/>
            <person name="Saada N."/>
            <person name="Tang L."/>
            <person name="Weissenberger G."/>
            <person name="Zhu Y."/>
            <person name="Hemphill L."/>
            <person name="Shang Y."/>
            <person name="Youmans B."/>
            <person name="Ayvaz T."/>
            <person name="Ross M."/>
            <person name="Santibanez J."/>
            <person name="Aqrawi P."/>
            <person name="Gross S."/>
            <person name="Joshi V."/>
            <person name="Fowler G."/>
            <person name="Nazareth L."/>
            <person name="Reid J."/>
            <person name="Worley K."/>
            <person name="Petrosino J."/>
            <person name="Highlander S."/>
            <person name="Gibbs R."/>
        </authorList>
    </citation>
    <scope>NUCLEOTIDE SEQUENCE [LARGE SCALE GENOMIC DNA]</scope>
    <source>
        <strain evidence="11 12">DSM 2778</strain>
    </source>
</reference>
<feature type="domain" description="MoaB/Mog" evidence="10">
    <location>
        <begin position="199"/>
        <end position="337"/>
    </location>
</feature>
<proteinExistence type="inferred from homology"/>
<keyword evidence="9" id="KW-0479">Metal-binding</keyword>
<dbReference type="SUPFAM" id="SSF63867">
    <property type="entry name" value="MoeA C-terminal domain-like"/>
    <property type="match status" value="1"/>
</dbReference>
<dbReference type="GO" id="GO:0046872">
    <property type="term" value="F:metal ion binding"/>
    <property type="evidence" value="ECO:0007669"/>
    <property type="project" value="UniProtKB-UniRule"/>
</dbReference>
<dbReference type="GO" id="GO:0005829">
    <property type="term" value="C:cytosol"/>
    <property type="evidence" value="ECO:0007669"/>
    <property type="project" value="TreeGrafter"/>
</dbReference>
<dbReference type="InterPro" id="IPR005111">
    <property type="entry name" value="MoeA_C_domain_IV"/>
</dbReference>
<dbReference type="InterPro" id="IPR005110">
    <property type="entry name" value="MoeA_linker/N"/>
</dbReference>
<dbReference type="InterPro" id="IPR038987">
    <property type="entry name" value="MoeA-like"/>
</dbReference>
<dbReference type="InterPro" id="IPR036135">
    <property type="entry name" value="MoeA_linker/N_sf"/>
</dbReference>
<dbReference type="eggNOG" id="COG0303">
    <property type="taxonomic scope" value="Bacteria"/>
</dbReference>
<dbReference type="EC" id="2.10.1.1" evidence="4 9"/>
<evidence type="ECO:0000256" key="9">
    <source>
        <dbReference type="RuleBase" id="RU365090"/>
    </source>
</evidence>
<dbReference type="EMBL" id="AFHQ01000061">
    <property type="protein sequence ID" value="EGK56919.1"/>
    <property type="molecule type" value="Genomic_DNA"/>
</dbReference>
<dbReference type="CDD" id="cd00887">
    <property type="entry name" value="MoeA"/>
    <property type="match status" value="1"/>
</dbReference>
<evidence type="ECO:0000256" key="4">
    <source>
        <dbReference type="ARBA" id="ARBA00013269"/>
    </source>
</evidence>
<dbReference type="Pfam" id="PF03453">
    <property type="entry name" value="MoeA_N"/>
    <property type="match status" value="1"/>
</dbReference>
<comment type="pathway">
    <text evidence="2 9">Cofactor biosynthesis; molybdopterin biosynthesis.</text>
</comment>
<evidence type="ECO:0000313" key="12">
    <source>
        <dbReference type="Proteomes" id="UP000004067"/>
    </source>
</evidence>
<dbReference type="SUPFAM" id="SSF63882">
    <property type="entry name" value="MoeA N-terminal region -like"/>
    <property type="match status" value="1"/>
</dbReference>
<evidence type="ECO:0000256" key="8">
    <source>
        <dbReference type="ARBA" id="ARBA00047317"/>
    </source>
</evidence>
<keyword evidence="6 9" id="KW-0500">Molybdenum</keyword>
<protein>
    <recommendedName>
        <fullName evidence="5 9">Molybdopterin molybdenumtransferase</fullName>
        <ecNumber evidence="4 9">2.10.1.1</ecNumber>
    </recommendedName>
</protein>
<evidence type="ECO:0000256" key="3">
    <source>
        <dbReference type="ARBA" id="ARBA00010763"/>
    </source>
</evidence>
<evidence type="ECO:0000256" key="7">
    <source>
        <dbReference type="ARBA" id="ARBA00023150"/>
    </source>
</evidence>
<evidence type="ECO:0000256" key="6">
    <source>
        <dbReference type="ARBA" id="ARBA00022505"/>
    </source>
</evidence>
<dbReference type="GO" id="GO:0006777">
    <property type="term" value="P:Mo-molybdopterin cofactor biosynthetic process"/>
    <property type="evidence" value="ECO:0007669"/>
    <property type="project" value="UniProtKB-UniRule"/>
</dbReference>
<dbReference type="Pfam" id="PF03454">
    <property type="entry name" value="MoeA_C"/>
    <property type="match status" value="1"/>
</dbReference>
<dbReference type="UniPathway" id="UPA00344"/>
<dbReference type="Pfam" id="PF00994">
    <property type="entry name" value="MoCF_biosynth"/>
    <property type="match status" value="1"/>
</dbReference>
<dbReference type="PANTHER" id="PTHR10192:SF5">
    <property type="entry name" value="GEPHYRIN"/>
    <property type="match status" value="1"/>
</dbReference>
<gene>
    <name evidence="11" type="primary">moeA</name>
    <name evidence="11" type="ORF">HMPREF9081_2532</name>
</gene>
<dbReference type="Proteomes" id="UP000004067">
    <property type="component" value="Unassembled WGS sequence"/>
</dbReference>
<dbReference type="PANTHER" id="PTHR10192">
    <property type="entry name" value="MOLYBDOPTERIN BIOSYNTHESIS PROTEIN"/>
    <property type="match status" value="1"/>
</dbReference>
<keyword evidence="9" id="KW-0460">Magnesium</keyword>
<keyword evidence="9" id="KW-0808">Transferase</keyword>
<comment type="caution">
    <text evidence="11">The sequence shown here is derived from an EMBL/GenBank/DDBJ whole genome shotgun (WGS) entry which is preliminary data.</text>
</comment>
<name>F5RQJ6_9FIRM</name>
<dbReference type="Gene3D" id="3.90.105.10">
    <property type="entry name" value="Molybdopterin biosynthesis moea protein, domain 2"/>
    <property type="match status" value="1"/>
</dbReference>
<dbReference type="Gene3D" id="2.170.190.11">
    <property type="entry name" value="Molybdopterin biosynthesis moea protein, domain 3"/>
    <property type="match status" value="1"/>
</dbReference>
<dbReference type="InterPro" id="IPR001453">
    <property type="entry name" value="MoaB/Mog_dom"/>
</dbReference>
<evidence type="ECO:0000256" key="5">
    <source>
        <dbReference type="ARBA" id="ARBA00021108"/>
    </source>
</evidence>
<keyword evidence="7 9" id="KW-0501">Molybdenum cofactor biosynthesis</keyword>
<comment type="function">
    <text evidence="1 9">Catalyzes the insertion of molybdate into adenylated molybdopterin with the concomitant release of AMP.</text>
</comment>
<dbReference type="GO" id="GO:0061599">
    <property type="term" value="F:molybdopterin molybdotransferase activity"/>
    <property type="evidence" value="ECO:0007669"/>
    <property type="project" value="UniProtKB-UniRule"/>
</dbReference>
<evidence type="ECO:0000256" key="1">
    <source>
        <dbReference type="ARBA" id="ARBA00002901"/>
    </source>
</evidence>
<dbReference type="InterPro" id="IPR036425">
    <property type="entry name" value="MoaB/Mog-like_dom_sf"/>
</dbReference>
<dbReference type="AlphaFoldDB" id="F5RQJ6"/>
<evidence type="ECO:0000256" key="2">
    <source>
        <dbReference type="ARBA" id="ARBA00005046"/>
    </source>
</evidence>
<dbReference type="NCBIfam" id="TIGR00177">
    <property type="entry name" value="molyb_syn"/>
    <property type="match status" value="1"/>
</dbReference>
<dbReference type="HOGENOM" id="CLU_010186_7_2_9"/>
<comment type="cofactor">
    <cofactor evidence="9">
        <name>Mg(2+)</name>
        <dbReference type="ChEBI" id="CHEBI:18420"/>
    </cofactor>
</comment>
<comment type="catalytic activity">
    <reaction evidence="8">
        <text>adenylyl-molybdopterin + molybdate = Mo-molybdopterin + AMP + H(+)</text>
        <dbReference type="Rhea" id="RHEA:35047"/>
        <dbReference type="ChEBI" id="CHEBI:15378"/>
        <dbReference type="ChEBI" id="CHEBI:36264"/>
        <dbReference type="ChEBI" id="CHEBI:62727"/>
        <dbReference type="ChEBI" id="CHEBI:71302"/>
        <dbReference type="ChEBI" id="CHEBI:456215"/>
        <dbReference type="EC" id="2.10.1.1"/>
    </reaction>
</comment>
<accession>F5RQJ6</accession>
<organism evidence="11 12">
    <name type="scientific">Centipeda periodontii DSM 2778</name>
    <dbReference type="NCBI Taxonomy" id="888060"/>
    <lineage>
        <taxon>Bacteria</taxon>
        <taxon>Bacillati</taxon>
        <taxon>Bacillota</taxon>
        <taxon>Negativicutes</taxon>
        <taxon>Selenomonadales</taxon>
        <taxon>Selenomonadaceae</taxon>
        <taxon>Centipeda</taxon>
    </lineage>
</organism>
<evidence type="ECO:0000259" key="10">
    <source>
        <dbReference type="SMART" id="SM00852"/>
    </source>
</evidence>